<sequence>MNVVQTVLIAIVFLIIIYYVIQWFTTKSVKLSTMQKATSTTTISASKLKNNNVGNFTYSIWYYIDDWNSNYGKKKTLMRVSNKDGGAGPSMHINLGETENNINITVRCYNEKGGGGSCPTECETCGYIDLEQNHSGQSTCPGTCYTNSMWPEANTSAWKRLAKARQAAAATYKNKYGENIPGSITSIETGAGGIGPYCYGGRVQGAMEILAKATDTSAGKASLTNMFGSASKEQNFRSDSASDNTAGEIKDLTGITLGSPIIDCTSCSSSGGGSSKMSTCTVSNFPLQKWVNLTVSVYGRTLDVYLDGKLTHTCVLPGPANMNNLNNIVITPQGAGFDGYTTDLTYYPTASNPQEAYNIYKSGFGGSSMSNILNKYRVQISFLENNEEQWHVDI</sequence>
<name>A0A6C0BX88_9ZZZZ</name>
<feature type="transmembrane region" description="Helical" evidence="1">
    <location>
        <begin position="6"/>
        <end position="26"/>
    </location>
</feature>
<dbReference type="Gene3D" id="2.60.120.200">
    <property type="match status" value="1"/>
</dbReference>
<dbReference type="AlphaFoldDB" id="A0A6C0BX88"/>
<reference evidence="2" key="1">
    <citation type="journal article" date="2020" name="Nature">
        <title>Giant virus diversity and host interactions through global metagenomics.</title>
        <authorList>
            <person name="Schulz F."/>
            <person name="Roux S."/>
            <person name="Paez-Espino D."/>
            <person name="Jungbluth S."/>
            <person name="Walsh D.A."/>
            <person name="Denef V.J."/>
            <person name="McMahon K.D."/>
            <person name="Konstantinidis K.T."/>
            <person name="Eloe-Fadrosh E.A."/>
            <person name="Kyrpides N.C."/>
            <person name="Woyke T."/>
        </authorList>
    </citation>
    <scope>NUCLEOTIDE SEQUENCE</scope>
    <source>
        <strain evidence="2">GVMAG-M-3300020166-5</strain>
    </source>
</reference>
<protein>
    <submittedName>
        <fullName evidence="2">Uncharacterized protein</fullName>
    </submittedName>
</protein>
<keyword evidence="1" id="KW-0472">Membrane</keyword>
<keyword evidence="1" id="KW-0812">Transmembrane</keyword>
<evidence type="ECO:0000313" key="2">
    <source>
        <dbReference type="EMBL" id="QHS96937.1"/>
    </source>
</evidence>
<dbReference type="SUPFAM" id="SSF49899">
    <property type="entry name" value="Concanavalin A-like lectins/glucanases"/>
    <property type="match status" value="1"/>
</dbReference>
<dbReference type="InterPro" id="IPR013320">
    <property type="entry name" value="ConA-like_dom_sf"/>
</dbReference>
<keyword evidence="1" id="KW-1133">Transmembrane helix</keyword>
<accession>A0A6C0BX88</accession>
<organism evidence="2">
    <name type="scientific">viral metagenome</name>
    <dbReference type="NCBI Taxonomy" id="1070528"/>
    <lineage>
        <taxon>unclassified sequences</taxon>
        <taxon>metagenomes</taxon>
        <taxon>organismal metagenomes</taxon>
    </lineage>
</organism>
<dbReference type="EMBL" id="MN739281">
    <property type="protein sequence ID" value="QHS96937.1"/>
    <property type="molecule type" value="Genomic_DNA"/>
</dbReference>
<proteinExistence type="predicted"/>
<evidence type="ECO:0000256" key="1">
    <source>
        <dbReference type="SAM" id="Phobius"/>
    </source>
</evidence>